<feature type="region of interest" description="Disordered" evidence="1">
    <location>
        <begin position="31"/>
        <end position="62"/>
    </location>
</feature>
<proteinExistence type="predicted"/>
<dbReference type="EMBL" id="JBHSXX010000001">
    <property type="protein sequence ID" value="MFC6865669.1"/>
    <property type="molecule type" value="Genomic_DNA"/>
</dbReference>
<sequence>MKKLLVLAGIAGVLFVLKRNKDAKSEADLWREATAPSETPLGSASTNGSAPAKSAQGASGQN</sequence>
<reference evidence="3" key="1">
    <citation type="journal article" date="2019" name="Int. J. Syst. Evol. Microbiol.">
        <title>The Global Catalogue of Microorganisms (GCM) 10K type strain sequencing project: providing services to taxonomists for standard genome sequencing and annotation.</title>
        <authorList>
            <consortium name="The Broad Institute Genomics Platform"/>
            <consortium name="The Broad Institute Genome Sequencing Center for Infectious Disease"/>
            <person name="Wu L."/>
            <person name="Ma J."/>
        </authorList>
    </citation>
    <scope>NUCLEOTIDE SEQUENCE [LARGE SCALE GENOMIC DNA]</scope>
    <source>
        <strain evidence="3">KCTC 32255</strain>
    </source>
</reference>
<protein>
    <submittedName>
        <fullName evidence="2">DLW-39 family protein</fullName>
    </submittedName>
</protein>
<dbReference type="NCBIfam" id="NF038356">
    <property type="entry name" value="actino_DLW39"/>
    <property type="match status" value="1"/>
</dbReference>
<keyword evidence="3" id="KW-1185">Reference proteome</keyword>
<gene>
    <name evidence="2" type="ORF">ACFQGD_00760</name>
</gene>
<organism evidence="2 3">
    <name type="scientific">Haloechinothrix salitolerans</name>
    <dbReference type="NCBI Taxonomy" id="926830"/>
    <lineage>
        <taxon>Bacteria</taxon>
        <taxon>Bacillati</taxon>
        <taxon>Actinomycetota</taxon>
        <taxon>Actinomycetes</taxon>
        <taxon>Pseudonocardiales</taxon>
        <taxon>Pseudonocardiaceae</taxon>
        <taxon>Haloechinothrix</taxon>
    </lineage>
</organism>
<dbReference type="InterPro" id="IPR047990">
    <property type="entry name" value="DLW39-like"/>
</dbReference>
<dbReference type="RefSeq" id="WP_345392188.1">
    <property type="nucleotide sequence ID" value="NZ_BAABLA010000007.1"/>
</dbReference>
<dbReference type="Proteomes" id="UP001596337">
    <property type="component" value="Unassembled WGS sequence"/>
</dbReference>
<accession>A0ABW2BT58</accession>
<evidence type="ECO:0000313" key="2">
    <source>
        <dbReference type="EMBL" id="MFC6865669.1"/>
    </source>
</evidence>
<name>A0ABW2BT58_9PSEU</name>
<evidence type="ECO:0000256" key="1">
    <source>
        <dbReference type="SAM" id="MobiDB-lite"/>
    </source>
</evidence>
<evidence type="ECO:0000313" key="3">
    <source>
        <dbReference type="Proteomes" id="UP001596337"/>
    </source>
</evidence>
<comment type="caution">
    <text evidence="2">The sequence shown here is derived from an EMBL/GenBank/DDBJ whole genome shotgun (WGS) entry which is preliminary data.</text>
</comment>
<feature type="compositionally biased region" description="Polar residues" evidence="1">
    <location>
        <begin position="36"/>
        <end position="49"/>
    </location>
</feature>